<dbReference type="EMBL" id="SMMG02000007">
    <property type="protein sequence ID" value="KAA3466455.1"/>
    <property type="molecule type" value="Genomic_DNA"/>
</dbReference>
<sequence>MILKEARNSPYAMTGAVIRCIVTFANCISGLPFKIPEWKWERITMDSVTGLLVTATKKDIVWVIVDRLTKCSHFFLQAR</sequence>
<dbReference type="OrthoDB" id="1002204at2759"/>
<dbReference type="PANTHER" id="PTHR45835">
    <property type="entry name" value="YALI0A06105P"/>
    <property type="match status" value="1"/>
</dbReference>
<comment type="caution">
    <text evidence="1">The sequence shown here is derived from an EMBL/GenBank/DDBJ whole genome shotgun (WGS) entry which is preliminary data.</text>
</comment>
<organism evidence="1 2">
    <name type="scientific">Gossypium australe</name>
    <dbReference type="NCBI Taxonomy" id="47621"/>
    <lineage>
        <taxon>Eukaryota</taxon>
        <taxon>Viridiplantae</taxon>
        <taxon>Streptophyta</taxon>
        <taxon>Embryophyta</taxon>
        <taxon>Tracheophyta</taxon>
        <taxon>Spermatophyta</taxon>
        <taxon>Magnoliopsida</taxon>
        <taxon>eudicotyledons</taxon>
        <taxon>Gunneridae</taxon>
        <taxon>Pentapetalae</taxon>
        <taxon>rosids</taxon>
        <taxon>malvids</taxon>
        <taxon>Malvales</taxon>
        <taxon>Malvaceae</taxon>
        <taxon>Malvoideae</taxon>
        <taxon>Gossypium</taxon>
    </lineage>
</organism>
<proteinExistence type="predicted"/>
<evidence type="ECO:0000313" key="1">
    <source>
        <dbReference type="EMBL" id="KAA3466455.1"/>
    </source>
</evidence>
<dbReference type="Proteomes" id="UP000325315">
    <property type="component" value="Unassembled WGS sequence"/>
</dbReference>
<accession>A0A5B6VBA9</accession>
<evidence type="ECO:0000313" key="2">
    <source>
        <dbReference type="Proteomes" id="UP000325315"/>
    </source>
</evidence>
<dbReference type="PANTHER" id="PTHR45835:SF99">
    <property type="entry name" value="CHROMO DOMAIN-CONTAINING PROTEIN-RELATED"/>
    <property type="match status" value="1"/>
</dbReference>
<reference evidence="1" key="1">
    <citation type="submission" date="2019-08" db="EMBL/GenBank/DDBJ databases">
        <authorList>
            <person name="Liu F."/>
        </authorList>
    </citation>
    <scope>NUCLEOTIDE SEQUENCE [LARGE SCALE GENOMIC DNA]</scope>
    <source>
        <strain evidence="1">PA1801</strain>
        <tissue evidence="1">Leaf</tissue>
    </source>
</reference>
<dbReference type="AlphaFoldDB" id="A0A5B6VBA9"/>
<protein>
    <submittedName>
        <fullName evidence="1">DNA/RNA polymerases superfamily protein</fullName>
    </submittedName>
</protein>
<gene>
    <name evidence="1" type="ORF">EPI10_001547</name>
</gene>
<name>A0A5B6VBA9_9ROSI</name>
<keyword evidence="2" id="KW-1185">Reference proteome</keyword>